<evidence type="ECO:0000313" key="14">
    <source>
        <dbReference type="Proteomes" id="UP000022910"/>
    </source>
</evidence>
<evidence type="ECO:0000259" key="12">
    <source>
        <dbReference type="PROSITE" id="PS50127"/>
    </source>
</evidence>
<evidence type="ECO:0000256" key="9">
    <source>
        <dbReference type="ARBA" id="ARBA00022833"/>
    </source>
</evidence>
<dbReference type="SUPFAM" id="SSF54495">
    <property type="entry name" value="UBC-like"/>
    <property type="match status" value="1"/>
</dbReference>
<protein>
    <submittedName>
        <fullName evidence="13">E2 ubiquitin-conjugating protein UBC5</fullName>
    </submittedName>
</protein>
<proteinExistence type="predicted"/>
<dbReference type="GO" id="GO:0046983">
    <property type="term" value="F:protein dimerization activity"/>
    <property type="evidence" value="ECO:0007669"/>
    <property type="project" value="InterPro"/>
</dbReference>
<keyword evidence="14" id="KW-1185">Reference proteome</keyword>
<comment type="pathway">
    <text evidence="3">Protein modification; protein ubiquitination.</text>
</comment>
<evidence type="ECO:0000256" key="11">
    <source>
        <dbReference type="ARBA" id="ARBA00023242"/>
    </source>
</evidence>
<dbReference type="InterPro" id="IPR000608">
    <property type="entry name" value="UBC"/>
</dbReference>
<dbReference type="Pfam" id="PF05699">
    <property type="entry name" value="Dimer_Tnp_hAT"/>
    <property type="match status" value="1"/>
</dbReference>
<keyword evidence="10" id="KW-0067">ATP-binding</keyword>
<name>A0A015IKA5_RHIIW</name>
<comment type="catalytic activity">
    <reaction evidence="1">
        <text>S-ubiquitinyl-[E1 ubiquitin-activating enzyme]-L-cysteine + [E2 ubiquitin-conjugating enzyme]-L-cysteine = [E1 ubiquitin-activating enzyme]-L-cysteine + S-ubiquitinyl-[E2 ubiquitin-conjugating enzyme]-L-cysteine.</text>
        <dbReference type="EC" id="2.3.2.23"/>
    </reaction>
</comment>
<comment type="subcellular location">
    <subcellularLocation>
        <location evidence="2">Nucleus</location>
    </subcellularLocation>
</comment>
<keyword evidence="4" id="KW-0808">Transferase</keyword>
<evidence type="ECO:0000256" key="3">
    <source>
        <dbReference type="ARBA" id="ARBA00004906"/>
    </source>
</evidence>
<dbReference type="AlphaFoldDB" id="A0A015IKA5"/>
<evidence type="ECO:0000313" key="13">
    <source>
        <dbReference type="EMBL" id="EXX57587.1"/>
    </source>
</evidence>
<evidence type="ECO:0000256" key="4">
    <source>
        <dbReference type="ARBA" id="ARBA00022679"/>
    </source>
</evidence>
<dbReference type="SMART" id="SM00212">
    <property type="entry name" value="UBCc"/>
    <property type="match status" value="1"/>
</dbReference>
<accession>A0A015IKA5</accession>
<evidence type="ECO:0000256" key="6">
    <source>
        <dbReference type="ARBA" id="ARBA00022741"/>
    </source>
</evidence>
<dbReference type="HOGENOM" id="CLU_009123_12_2_1"/>
<dbReference type="Pfam" id="PF00179">
    <property type="entry name" value="UQ_con"/>
    <property type="match status" value="1"/>
</dbReference>
<sequence>MALKRINKELHDLHRDPPSICSVGLVGDDLFHWQAIIMGPPDSPYSGGLFSLDIHFSTDYPFSPPKAKFITRIYHPNIDNHGNISVDILRDQWSPAFTTSKLLLMIYLFITNPDPDDPLVPEIAHVYKTDRDRYEATAHEWACKYAGSNPRYLNYYNEETKEIKGTLCKVIVCRLLENSGSSPCGKTYIMDDGSLENAIIHLKNYHDIFVNGYGKRKIFENQQILGTNRHPENEQELWKLLNELMIEDSQVISVIARGKFRQFIHKLNPAFVMPSSETVNSIIHESYNSSFSQLQQYIKKEATSISLAVDIWTAKNNQGYLGITCSFLDQKCELREVTLDVAYVRYPHTSKHILDALEDVISRWKIRDLIFTITTNNESNIKKAILNMEKVNWLGCTAHTLQLVIEKAMKPAEILIARAKHYADCLEHNEFLEENKEKINPSELLHTIMNLSTCWDPHILIRKDFRKCEQIMLSHDEQRSIQNLQSILKPFLEITELLREGIHCTYSLINPALLNIKNKKFCSENVNTMNTMEIDSEDEEFTFDERIQIVESANCTELIDEIKFFLSAAIDHYWKDLSDPKLILFSLLDPRIKRLSFISGPERSVVKDLLYEKYIEMETNIEADNHIHKYKQSQKRTSSILANLKKPVRSMGAEVIEYLDQEEIGLENSPFTWWKERKEKFPILYPFAMKYLSVYTTSTVNEKLFSEAYNLIDNGNSDIFKYLIFLKQNDKNVELINSRS</sequence>
<keyword evidence="6" id="KW-0547">Nucleotide-binding</keyword>
<dbReference type="PANTHER" id="PTHR46481">
    <property type="entry name" value="ZINC FINGER BED DOMAIN-CONTAINING PROTEIN 4"/>
    <property type="match status" value="1"/>
</dbReference>
<dbReference type="Gene3D" id="3.10.110.10">
    <property type="entry name" value="Ubiquitin Conjugating Enzyme"/>
    <property type="match status" value="1"/>
</dbReference>
<dbReference type="FunFam" id="3.10.110.10:FF:000101">
    <property type="entry name" value="Ubiquitin-conjugating enzyme E2 D2"/>
    <property type="match status" value="1"/>
</dbReference>
<dbReference type="PROSITE" id="PS50127">
    <property type="entry name" value="UBC_2"/>
    <property type="match status" value="1"/>
</dbReference>
<dbReference type="InterPro" id="IPR008906">
    <property type="entry name" value="HATC_C_dom"/>
</dbReference>
<evidence type="ECO:0000256" key="10">
    <source>
        <dbReference type="ARBA" id="ARBA00022840"/>
    </source>
</evidence>
<feature type="domain" description="UBC core" evidence="12">
    <location>
        <begin position="1"/>
        <end position="147"/>
    </location>
</feature>
<dbReference type="EMBL" id="JEMT01027330">
    <property type="protein sequence ID" value="EXX57587.1"/>
    <property type="molecule type" value="Genomic_DNA"/>
</dbReference>
<keyword evidence="5" id="KW-0479">Metal-binding</keyword>
<comment type="caution">
    <text evidence="13">The sequence shown here is derived from an EMBL/GenBank/DDBJ whole genome shotgun (WGS) entry which is preliminary data.</text>
</comment>
<dbReference type="InterPro" id="IPR052035">
    <property type="entry name" value="ZnF_BED_domain_contain"/>
</dbReference>
<dbReference type="InterPro" id="IPR012337">
    <property type="entry name" value="RNaseH-like_sf"/>
</dbReference>
<dbReference type="Proteomes" id="UP000022910">
    <property type="component" value="Unassembled WGS sequence"/>
</dbReference>
<evidence type="ECO:0000256" key="7">
    <source>
        <dbReference type="ARBA" id="ARBA00022771"/>
    </source>
</evidence>
<dbReference type="GO" id="GO:0005524">
    <property type="term" value="F:ATP binding"/>
    <property type="evidence" value="ECO:0007669"/>
    <property type="project" value="UniProtKB-KW"/>
</dbReference>
<organism evidence="13 14">
    <name type="scientific">Rhizophagus irregularis (strain DAOM 197198w)</name>
    <name type="common">Glomus intraradices</name>
    <dbReference type="NCBI Taxonomy" id="1432141"/>
    <lineage>
        <taxon>Eukaryota</taxon>
        <taxon>Fungi</taxon>
        <taxon>Fungi incertae sedis</taxon>
        <taxon>Mucoromycota</taxon>
        <taxon>Glomeromycotina</taxon>
        <taxon>Glomeromycetes</taxon>
        <taxon>Glomerales</taxon>
        <taxon>Glomeraceae</taxon>
        <taxon>Rhizophagus</taxon>
    </lineage>
</organism>
<reference evidence="13 14" key="1">
    <citation type="submission" date="2014-02" db="EMBL/GenBank/DDBJ databases">
        <title>Single nucleus genome sequencing reveals high similarity among nuclei of an endomycorrhizal fungus.</title>
        <authorList>
            <person name="Lin K."/>
            <person name="Geurts R."/>
            <person name="Zhang Z."/>
            <person name="Limpens E."/>
            <person name="Saunders D.G."/>
            <person name="Mu D."/>
            <person name="Pang E."/>
            <person name="Cao H."/>
            <person name="Cha H."/>
            <person name="Lin T."/>
            <person name="Zhou Q."/>
            <person name="Shang Y."/>
            <person name="Li Y."/>
            <person name="Ivanov S."/>
            <person name="Sharma T."/>
            <person name="Velzen R.V."/>
            <person name="Ruijter N.D."/>
            <person name="Aanen D.K."/>
            <person name="Win J."/>
            <person name="Kamoun S."/>
            <person name="Bisseling T."/>
            <person name="Huang S."/>
        </authorList>
    </citation>
    <scope>NUCLEOTIDE SEQUENCE [LARGE SCALE GENOMIC DNA]</scope>
    <source>
        <strain evidence="14">DAOM197198w</strain>
    </source>
</reference>
<keyword evidence="7" id="KW-0863">Zinc-finger</keyword>
<gene>
    <name evidence="13" type="ORF">RirG_205890</name>
</gene>
<evidence type="ECO:0000256" key="8">
    <source>
        <dbReference type="ARBA" id="ARBA00022786"/>
    </source>
</evidence>
<dbReference type="InterPro" id="IPR016135">
    <property type="entry name" value="UBQ-conjugating_enzyme/RWD"/>
</dbReference>
<evidence type="ECO:0000256" key="1">
    <source>
        <dbReference type="ARBA" id="ARBA00000485"/>
    </source>
</evidence>
<evidence type="ECO:0000256" key="5">
    <source>
        <dbReference type="ARBA" id="ARBA00022723"/>
    </source>
</evidence>
<dbReference type="GO" id="GO:0008270">
    <property type="term" value="F:zinc ion binding"/>
    <property type="evidence" value="ECO:0007669"/>
    <property type="project" value="UniProtKB-KW"/>
</dbReference>
<dbReference type="GO" id="GO:0005634">
    <property type="term" value="C:nucleus"/>
    <property type="evidence" value="ECO:0007669"/>
    <property type="project" value="UniProtKB-SubCell"/>
</dbReference>
<evidence type="ECO:0000256" key="2">
    <source>
        <dbReference type="ARBA" id="ARBA00004123"/>
    </source>
</evidence>
<dbReference type="GO" id="GO:0061631">
    <property type="term" value="F:ubiquitin conjugating enzyme activity"/>
    <property type="evidence" value="ECO:0007669"/>
    <property type="project" value="UniProtKB-EC"/>
</dbReference>
<dbReference type="SUPFAM" id="SSF53098">
    <property type="entry name" value="Ribonuclease H-like"/>
    <property type="match status" value="1"/>
</dbReference>
<keyword evidence="11" id="KW-0539">Nucleus</keyword>
<dbReference type="PANTHER" id="PTHR46481:SF10">
    <property type="entry name" value="ZINC FINGER BED DOMAIN-CONTAINING PROTEIN 39"/>
    <property type="match status" value="1"/>
</dbReference>
<keyword evidence="8" id="KW-0833">Ubl conjugation pathway</keyword>
<dbReference type="STRING" id="1432141.A0A015IKA5"/>
<keyword evidence="9" id="KW-0862">Zinc</keyword>